<dbReference type="EMBL" id="JAIZAY010000001">
    <property type="protein sequence ID" value="KAJ8051060.1"/>
    <property type="molecule type" value="Genomic_DNA"/>
</dbReference>
<gene>
    <name evidence="1" type="ORF">HOLleu_04485</name>
</gene>
<comment type="caution">
    <text evidence="1">The sequence shown here is derived from an EMBL/GenBank/DDBJ whole genome shotgun (WGS) entry which is preliminary data.</text>
</comment>
<dbReference type="AlphaFoldDB" id="A0A9Q1HLW4"/>
<proteinExistence type="predicted"/>
<sequence>MPEVPVLPEIHNNDRHPIFLDFEFSRSHDFNEYLKNNRDPCVSTSGVEVSVTIPLLAGAPNGPPLYALALNRLYEKSRGDIPKTNILYPYKPVDEIFLNDKRAFVINGSDELRISFNRSSNPCTPLTSVVKEELDKFVFSGFQFGLPAPDYSFCDRHSFESQFCAKAERIKCGVQRYAPNVCQKWGSDYAERCATTVEIENITPGFGDFILLGDGPFDILAAERYFINGSIALKYPCQE</sequence>
<dbReference type="Proteomes" id="UP001152320">
    <property type="component" value="Chromosome 1"/>
</dbReference>
<keyword evidence="2" id="KW-1185">Reference proteome</keyword>
<organism evidence="1 2">
    <name type="scientific">Holothuria leucospilota</name>
    <name type="common">Black long sea cucumber</name>
    <name type="synonym">Mertensiothuria leucospilota</name>
    <dbReference type="NCBI Taxonomy" id="206669"/>
    <lineage>
        <taxon>Eukaryota</taxon>
        <taxon>Metazoa</taxon>
        <taxon>Echinodermata</taxon>
        <taxon>Eleutherozoa</taxon>
        <taxon>Echinozoa</taxon>
        <taxon>Holothuroidea</taxon>
        <taxon>Aspidochirotacea</taxon>
        <taxon>Aspidochirotida</taxon>
        <taxon>Holothuriidae</taxon>
        <taxon>Holothuria</taxon>
    </lineage>
</organism>
<protein>
    <submittedName>
        <fullName evidence="1">Uncharacterized protein</fullName>
    </submittedName>
</protein>
<evidence type="ECO:0000313" key="2">
    <source>
        <dbReference type="Proteomes" id="UP001152320"/>
    </source>
</evidence>
<name>A0A9Q1HLW4_HOLLE</name>
<accession>A0A9Q1HLW4</accession>
<evidence type="ECO:0000313" key="1">
    <source>
        <dbReference type="EMBL" id="KAJ8051060.1"/>
    </source>
</evidence>
<reference evidence="1" key="1">
    <citation type="submission" date="2021-10" db="EMBL/GenBank/DDBJ databases">
        <title>Tropical sea cucumber genome reveals ecological adaptation and Cuvierian tubules defense mechanism.</title>
        <authorList>
            <person name="Chen T."/>
        </authorList>
    </citation>
    <scope>NUCLEOTIDE SEQUENCE</scope>
    <source>
        <strain evidence="1">Nanhai2018</strain>
        <tissue evidence="1">Muscle</tissue>
    </source>
</reference>